<dbReference type="Proteomes" id="UP000023152">
    <property type="component" value="Unassembled WGS sequence"/>
</dbReference>
<organism evidence="2 3">
    <name type="scientific">Reticulomyxa filosa</name>
    <dbReference type="NCBI Taxonomy" id="46433"/>
    <lineage>
        <taxon>Eukaryota</taxon>
        <taxon>Sar</taxon>
        <taxon>Rhizaria</taxon>
        <taxon>Retaria</taxon>
        <taxon>Foraminifera</taxon>
        <taxon>Monothalamids</taxon>
        <taxon>Reticulomyxidae</taxon>
        <taxon>Reticulomyxa</taxon>
    </lineage>
</organism>
<keyword evidence="3" id="KW-1185">Reference proteome</keyword>
<proteinExistence type="predicted"/>
<evidence type="ECO:0000256" key="1">
    <source>
        <dbReference type="SAM" id="Phobius"/>
    </source>
</evidence>
<keyword evidence="1" id="KW-0472">Membrane</keyword>
<sequence length="182" mass="21557">MIKHYLRKVIPHIQHIHVTFYIFLKNLLLLIQNTITKLNSFFATTRKTIKSLLQKTICFLLKNENHKFVKLYIILKNITYFEKKTQLSSNGSKVISYLHDKILEYIMEQFNCGIALFSIIILSFSKNVVYFNPVNVATILFAMISTYKLSHPKIYVQKNIFENHFHLPLKEKTSILHHQKRS</sequence>
<feature type="transmembrane region" description="Helical" evidence="1">
    <location>
        <begin position="102"/>
        <end position="124"/>
    </location>
</feature>
<accession>X6P583</accession>
<keyword evidence="1" id="KW-1133">Transmembrane helix</keyword>
<gene>
    <name evidence="2" type="ORF">RFI_03858</name>
</gene>
<name>X6P583_RETFI</name>
<dbReference type="EMBL" id="ASPP01003555">
    <property type="protein sequence ID" value="ETO33249.1"/>
    <property type="molecule type" value="Genomic_DNA"/>
</dbReference>
<keyword evidence="1" id="KW-0812">Transmembrane</keyword>
<evidence type="ECO:0000313" key="3">
    <source>
        <dbReference type="Proteomes" id="UP000023152"/>
    </source>
</evidence>
<reference evidence="2 3" key="1">
    <citation type="journal article" date="2013" name="Curr. Biol.">
        <title>The Genome of the Foraminiferan Reticulomyxa filosa.</title>
        <authorList>
            <person name="Glockner G."/>
            <person name="Hulsmann N."/>
            <person name="Schleicher M."/>
            <person name="Noegel A.A."/>
            <person name="Eichinger L."/>
            <person name="Gallinger C."/>
            <person name="Pawlowski J."/>
            <person name="Sierra R."/>
            <person name="Euteneuer U."/>
            <person name="Pillet L."/>
            <person name="Moustafa A."/>
            <person name="Platzer M."/>
            <person name="Groth M."/>
            <person name="Szafranski K."/>
            <person name="Schliwa M."/>
        </authorList>
    </citation>
    <scope>NUCLEOTIDE SEQUENCE [LARGE SCALE GENOMIC DNA]</scope>
</reference>
<protein>
    <submittedName>
        <fullName evidence="2">Uncharacterized protein</fullName>
    </submittedName>
</protein>
<comment type="caution">
    <text evidence="2">The sequence shown here is derived from an EMBL/GenBank/DDBJ whole genome shotgun (WGS) entry which is preliminary data.</text>
</comment>
<feature type="transmembrane region" description="Helical" evidence="1">
    <location>
        <begin position="130"/>
        <end position="149"/>
    </location>
</feature>
<dbReference type="AlphaFoldDB" id="X6P583"/>
<evidence type="ECO:0000313" key="2">
    <source>
        <dbReference type="EMBL" id="ETO33249.1"/>
    </source>
</evidence>